<dbReference type="Pfam" id="PF21113">
    <property type="entry name" value="LarA_C"/>
    <property type="match status" value="1"/>
</dbReference>
<name>X0TQ97_9ZZZZ</name>
<sequence length="416" mass="45590">MKVSLNYGHDSMALDISDENYMGTLSPKDTREIEDPINEVRRALANPIGSKKLKEIVSSQDKVVILASDITRPSPSSVLLPPIIEELKEAGVSNDQITIVFGLGVHRKQSEEEKKRLVGEEVYNQVKCIDHDIENCVKIGITKRGNEVSVFKEVLKSDFIIATGNLEFHYFAGFSGGAKAVAPGICGRSTIANNHKHFLDSGAKAGKIEGNPIREEIEEIGEMVGINFMVNAVLNSYKKVVKVVAGDVTKAHREGAEYTSNIFGLKIDKLADIVITSPGGYPKDIDLYQTHKAMENAKLAVKKGGIIIIAGECRDGLGEESFAEALNGKLSPYELIEELKNNFILGRHKASRIANINLNSEIYLVSNLADGIKKNLYIKSFDSLEEAFFEAFKVQGENAKVLVMPYGSSTLPVFKS</sequence>
<gene>
    <name evidence="3" type="ORF">S01H1_01199</name>
</gene>
<dbReference type="Gene3D" id="3.40.50.11440">
    <property type="match status" value="1"/>
</dbReference>
<dbReference type="InterPro" id="IPR048068">
    <property type="entry name" value="LarA-like"/>
</dbReference>
<feature type="domain" description="LarA-like N-terminal" evidence="1">
    <location>
        <begin position="7"/>
        <end position="203"/>
    </location>
</feature>
<proteinExistence type="predicted"/>
<organism evidence="3">
    <name type="scientific">marine sediment metagenome</name>
    <dbReference type="NCBI Taxonomy" id="412755"/>
    <lineage>
        <taxon>unclassified sequences</taxon>
        <taxon>metagenomes</taxon>
        <taxon>ecological metagenomes</taxon>
    </lineage>
</organism>
<dbReference type="NCBIfam" id="NF033504">
    <property type="entry name" value="Ni_dep_LarA"/>
    <property type="match status" value="1"/>
</dbReference>
<dbReference type="InterPro" id="IPR047926">
    <property type="entry name" value="Ni_dep_LarA"/>
</dbReference>
<dbReference type="Gene3D" id="3.90.226.30">
    <property type="match status" value="1"/>
</dbReference>
<dbReference type="GO" id="GO:0050043">
    <property type="term" value="F:lactate racemase activity"/>
    <property type="evidence" value="ECO:0007669"/>
    <property type="project" value="InterPro"/>
</dbReference>
<dbReference type="PANTHER" id="PTHR33171">
    <property type="entry name" value="LAR_N DOMAIN-CONTAINING PROTEIN"/>
    <property type="match status" value="1"/>
</dbReference>
<evidence type="ECO:0000259" key="2">
    <source>
        <dbReference type="Pfam" id="PF21113"/>
    </source>
</evidence>
<protein>
    <submittedName>
        <fullName evidence="3">Uncharacterized protein</fullName>
    </submittedName>
</protein>
<feature type="domain" description="Lactate racemase C-terminal" evidence="2">
    <location>
        <begin position="270"/>
        <end position="409"/>
    </location>
</feature>
<evidence type="ECO:0000259" key="1">
    <source>
        <dbReference type="Pfam" id="PF09861"/>
    </source>
</evidence>
<dbReference type="InterPro" id="IPR048520">
    <property type="entry name" value="LarA_C"/>
</dbReference>
<dbReference type="InterPro" id="IPR018657">
    <property type="entry name" value="LarA-like_N"/>
</dbReference>
<accession>X0TQ97</accession>
<dbReference type="PANTHER" id="PTHR33171:SF17">
    <property type="entry name" value="LARA-LIKE N-TERMINAL DOMAIN-CONTAINING PROTEIN"/>
    <property type="match status" value="1"/>
</dbReference>
<reference evidence="3" key="1">
    <citation type="journal article" date="2014" name="Front. Microbiol.">
        <title>High frequency of phylogenetically diverse reductive dehalogenase-homologous genes in deep subseafloor sedimentary metagenomes.</title>
        <authorList>
            <person name="Kawai M."/>
            <person name="Futagami T."/>
            <person name="Toyoda A."/>
            <person name="Takaki Y."/>
            <person name="Nishi S."/>
            <person name="Hori S."/>
            <person name="Arai W."/>
            <person name="Tsubouchi T."/>
            <person name="Morono Y."/>
            <person name="Uchiyama I."/>
            <person name="Ito T."/>
            <person name="Fujiyama A."/>
            <person name="Inagaki F."/>
            <person name="Takami H."/>
        </authorList>
    </citation>
    <scope>NUCLEOTIDE SEQUENCE</scope>
    <source>
        <strain evidence="3">Expedition CK06-06</strain>
    </source>
</reference>
<dbReference type="AlphaFoldDB" id="X0TQ97"/>
<dbReference type="InterPro" id="IPR043166">
    <property type="entry name" value="LarA-like_C"/>
</dbReference>
<evidence type="ECO:0000313" key="3">
    <source>
        <dbReference type="EMBL" id="GAF78295.1"/>
    </source>
</evidence>
<comment type="caution">
    <text evidence="3">The sequence shown here is derived from an EMBL/GenBank/DDBJ whole genome shotgun (WGS) entry which is preliminary data.</text>
</comment>
<dbReference type="EMBL" id="BARS01000501">
    <property type="protein sequence ID" value="GAF78295.1"/>
    <property type="molecule type" value="Genomic_DNA"/>
</dbReference>
<dbReference type="Pfam" id="PF09861">
    <property type="entry name" value="Lar_N"/>
    <property type="match status" value="1"/>
</dbReference>